<dbReference type="InterPro" id="IPR050744">
    <property type="entry name" value="AI-2_Isomerase_LsrG"/>
</dbReference>
<evidence type="ECO:0000259" key="1">
    <source>
        <dbReference type="PROSITE" id="PS51725"/>
    </source>
</evidence>
<dbReference type="PROSITE" id="PS51725">
    <property type="entry name" value="ABM"/>
    <property type="match status" value="1"/>
</dbReference>
<dbReference type="PANTHER" id="PTHR33336">
    <property type="entry name" value="QUINOL MONOOXYGENASE YGIN-RELATED"/>
    <property type="match status" value="1"/>
</dbReference>
<dbReference type="GO" id="GO:0016491">
    <property type="term" value="F:oxidoreductase activity"/>
    <property type="evidence" value="ECO:0007669"/>
    <property type="project" value="TreeGrafter"/>
</dbReference>
<dbReference type="Gene3D" id="3.30.70.100">
    <property type="match status" value="1"/>
</dbReference>
<dbReference type="InterPro" id="IPR007138">
    <property type="entry name" value="ABM_dom"/>
</dbReference>
<dbReference type="PANTHER" id="PTHR33336:SF3">
    <property type="entry name" value="ABM DOMAIN-CONTAINING PROTEIN"/>
    <property type="match status" value="1"/>
</dbReference>
<sequence>MAKSLYATLKALPGKRETLRDLLTKLAGDVRAEPGCERFMVYTLASDPDLFHVEETYRDDAAFEAHMATEHGRVFNQTITPLVEGGGSEVVFLDAVI</sequence>
<dbReference type="Pfam" id="PF03992">
    <property type="entry name" value="ABM"/>
    <property type="match status" value="1"/>
</dbReference>
<organism evidence="2 3">
    <name type="scientific">Gluconobacter oxydans DSM 3504</name>
    <dbReference type="NCBI Taxonomy" id="1288313"/>
    <lineage>
        <taxon>Bacteria</taxon>
        <taxon>Pseudomonadati</taxon>
        <taxon>Pseudomonadota</taxon>
        <taxon>Alphaproteobacteria</taxon>
        <taxon>Acetobacterales</taxon>
        <taxon>Acetobacteraceae</taxon>
        <taxon>Gluconobacter</taxon>
    </lineage>
</organism>
<dbReference type="Proteomes" id="UP000031656">
    <property type="component" value="Chromosome"/>
</dbReference>
<dbReference type="EMBL" id="CP004373">
    <property type="protein sequence ID" value="AHK70835.1"/>
    <property type="molecule type" value="Genomic_DNA"/>
</dbReference>
<dbReference type="GO" id="GO:0005829">
    <property type="term" value="C:cytosol"/>
    <property type="evidence" value="ECO:0007669"/>
    <property type="project" value="TreeGrafter"/>
</dbReference>
<dbReference type="RefSeq" id="WP_041111401.1">
    <property type="nucleotide sequence ID" value="NZ_CP004373.1"/>
</dbReference>
<protein>
    <recommendedName>
        <fullName evidence="1">ABM domain-containing protein</fullName>
    </recommendedName>
</protein>
<reference evidence="2 3" key="1">
    <citation type="journal article" date="2015" name="Appl. Microbiol. Biotechnol.">
        <title>The consequence of an additional NADH dehydrogenase paralog on the growth of Gluconobacter oxydans DSM3504.</title>
        <authorList>
            <person name="Kostner D."/>
            <person name="Luchterhand B."/>
            <person name="Junker A."/>
            <person name="Volland S."/>
            <person name="Daniel R."/>
            <person name="Buchs J."/>
            <person name="Liebl W."/>
            <person name="Ehrenreich A."/>
        </authorList>
    </citation>
    <scope>NUCLEOTIDE SEQUENCE [LARGE SCALE GENOMIC DNA]</scope>
    <source>
        <strain evidence="2">DSM 3504</strain>
    </source>
</reference>
<gene>
    <name evidence="2" type="ORF">GLS_c09250</name>
</gene>
<evidence type="ECO:0000313" key="2">
    <source>
        <dbReference type="EMBL" id="AHK70835.1"/>
    </source>
</evidence>
<dbReference type="SUPFAM" id="SSF54909">
    <property type="entry name" value="Dimeric alpha+beta barrel"/>
    <property type="match status" value="1"/>
</dbReference>
<feature type="domain" description="ABM" evidence="1">
    <location>
        <begin position="3"/>
        <end position="92"/>
    </location>
</feature>
<name>A0A067Z5I5_GLUOY</name>
<proteinExistence type="predicted"/>
<accession>A0A067Z5I5</accession>
<dbReference type="AlphaFoldDB" id="A0A067Z5I5"/>
<dbReference type="HOGENOM" id="CLU_131496_6_0_5"/>
<dbReference type="GeneID" id="56905159"/>
<evidence type="ECO:0000313" key="3">
    <source>
        <dbReference type="Proteomes" id="UP000031656"/>
    </source>
</evidence>
<dbReference type="InterPro" id="IPR011008">
    <property type="entry name" value="Dimeric_a/b-barrel"/>
</dbReference>
<dbReference type="KEGG" id="goy:GLS_c09250"/>